<gene>
    <name evidence="3" type="ORF">METZ01_LOCUS11575</name>
</gene>
<evidence type="ECO:0000313" key="3">
    <source>
        <dbReference type="EMBL" id="SUZ58721.1"/>
    </source>
</evidence>
<dbReference type="CDD" id="cd01297">
    <property type="entry name" value="D-aminoacylase"/>
    <property type="match status" value="1"/>
</dbReference>
<dbReference type="GO" id="GO:0006046">
    <property type="term" value="P:N-acetylglucosamine catabolic process"/>
    <property type="evidence" value="ECO:0007669"/>
    <property type="project" value="TreeGrafter"/>
</dbReference>
<name>A0A381NVT3_9ZZZZ</name>
<reference evidence="3" key="1">
    <citation type="submission" date="2018-05" db="EMBL/GenBank/DDBJ databases">
        <authorList>
            <person name="Lanie J.A."/>
            <person name="Ng W.-L."/>
            <person name="Kazmierczak K.M."/>
            <person name="Andrzejewski T.M."/>
            <person name="Davidsen T.M."/>
            <person name="Wayne K.J."/>
            <person name="Tettelin H."/>
            <person name="Glass J.I."/>
            <person name="Rusch D."/>
            <person name="Podicherti R."/>
            <person name="Tsui H.-C.T."/>
            <person name="Winkler M.E."/>
        </authorList>
    </citation>
    <scope>NUCLEOTIDE SEQUENCE</scope>
</reference>
<evidence type="ECO:0000259" key="2">
    <source>
        <dbReference type="Pfam" id="PF01979"/>
    </source>
</evidence>
<proteinExistence type="predicted"/>
<dbReference type="GO" id="GO:0008448">
    <property type="term" value="F:N-acetylglucosamine-6-phosphate deacetylase activity"/>
    <property type="evidence" value="ECO:0007669"/>
    <property type="project" value="TreeGrafter"/>
</dbReference>
<dbReference type="InterPro" id="IPR006680">
    <property type="entry name" value="Amidohydro-rel"/>
</dbReference>
<accession>A0A381NVT3</accession>
<dbReference type="InterPro" id="IPR032466">
    <property type="entry name" value="Metal_Hydrolase"/>
</dbReference>
<dbReference type="PANTHER" id="PTHR11113">
    <property type="entry name" value="N-ACETYLGLUCOSAMINE-6-PHOSPHATE DEACETYLASE"/>
    <property type="match status" value="1"/>
</dbReference>
<dbReference type="AlphaFoldDB" id="A0A381NVT3"/>
<dbReference type="EMBL" id="UINC01000637">
    <property type="protein sequence ID" value="SUZ58721.1"/>
    <property type="molecule type" value="Genomic_DNA"/>
</dbReference>
<organism evidence="3">
    <name type="scientific">marine metagenome</name>
    <dbReference type="NCBI Taxonomy" id="408172"/>
    <lineage>
        <taxon>unclassified sequences</taxon>
        <taxon>metagenomes</taxon>
        <taxon>ecological metagenomes</taxon>
    </lineage>
</organism>
<dbReference type="InterPro" id="IPR011059">
    <property type="entry name" value="Metal-dep_hydrolase_composite"/>
</dbReference>
<dbReference type="InterPro" id="IPR023100">
    <property type="entry name" value="D-aminoacylase_insert_dom_sf"/>
</dbReference>
<dbReference type="PANTHER" id="PTHR11113:SF14">
    <property type="entry name" value="N-ACETYLGLUCOSAMINE-6-PHOSPHATE DEACETYLASE"/>
    <property type="match status" value="1"/>
</dbReference>
<protein>
    <recommendedName>
        <fullName evidence="2">Amidohydrolase-related domain-containing protein</fullName>
    </recommendedName>
</protein>
<dbReference type="Gene3D" id="2.30.40.10">
    <property type="entry name" value="Urease, subunit C, domain 1"/>
    <property type="match status" value="1"/>
</dbReference>
<dbReference type="Gene3D" id="3.30.1490.130">
    <property type="entry name" value="D-aminoacylase. Domain 3"/>
    <property type="match status" value="1"/>
</dbReference>
<dbReference type="Gene3D" id="3.20.20.140">
    <property type="entry name" value="Metal-dependent hydrolases"/>
    <property type="match status" value="1"/>
</dbReference>
<sequence>MVHLKWKTIFVFLIVLGANIRISALEEILIDGPPTILITNVMIYDGTGAKPFKGQVRIKEDRILDVEQGNHPQLSSDNQVIDGKGLDLAPGFIDTHSHHDIGLDAEPNASAVITQGVTTIVRGMDGFSDGPEDADYFSVNQYVEYFQSIPVAINVASFSAHNSIRLEVMGEDFKREATATEIIAMAALIELDMRSGAYGLSTGLEYDPGIFASTSEVIELATVVANYDGKYKSHIRSEDREYWEAIDETIEIGRQAKIPVNIDHFKLNGKFNWGRTDEILSVLDAAREEGINVTTDVYPYEAWSSSITTLYPERNFNDIKETEFILENLSSAKDITFVYHSLHPDYVQKTVADIANELGKSEVETLSQLSDESYRLSSASSAVEYVVAKGMIDSDIRQLLNWPYSNVTSDGGLECSHPRGCGTFPKVISKYRGKDGLGSLERIINKMTQLSATNIGLKDRGVIKEGAFADLVMFDADNTKDNSTFSNSNLKSEGIHSVWVNGTRVLKNGKFTDQLPGRILLKNKE</sequence>
<dbReference type="SUPFAM" id="SSF51556">
    <property type="entry name" value="Metallo-dependent hydrolases"/>
    <property type="match status" value="1"/>
</dbReference>
<dbReference type="Pfam" id="PF01979">
    <property type="entry name" value="Amidohydro_1"/>
    <property type="match status" value="1"/>
</dbReference>
<dbReference type="SUPFAM" id="SSF51338">
    <property type="entry name" value="Composite domain of metallo-dependent hydrolases"/>
    <property type="match status" value="1"/>
</dbReference>
<evidence type="ECO:0000256" key="1">
    <source>
        <dbReference type="ARBA" id="ARBA00022801"/>
    </source>
</evidence>
<keyword evidence="1" id="KW-0378">Hydrolase</keyword>
<feature type="domain" description="Amidohydrolase-related" evidence="2">
    <location>
        <begin position="89"/>
        <end position="505"/>
    </location>
</feature>